<dbReference type="PANTHER" id="PTHR11361">
    <property type="entry name" value="DNA MISMATCH REPAIR PROTEIN MUTS FAMILY MEMBER"/>
    <property type="match status" value="1"/>
</dbReference>
<keyword evidence="14 18" id="KW-0472">Membrane</keyword>
<evidence type="ECO:0000256" key="2">
    <source>
        <dbReference type="ARBA" id="ARBA00004141"/>
    </source>
</evidence>
<dbReference type="EMBL" id="NAJN01000334">
    <property type="protein sequence ID" value="TKA74788.1"/>
    <property type="molecule type" value="Genomic_DNA"/>
</dbReference>
<evidence type="ECO:0000256" key="12">
    <source>
        <dbReference type="ARBA" id="ARBA00023004"/>
    </source>
</evidence>
<evidence type="ECO:0000256" key="11">
    <source>
        <dbReference type="ARBA" id="ARBA00022989"/>
    </source>
</evidence>
<dbReference type="GO" id="GO:0006312">
    <property type="term" value="P:mitotic recombination"/>
    <property type="evidence" value="ECO:0007669"/>
    <property type="project" value="TreeGrafter"/>
</dbReference>
<evidence type="ECO:0000259" key="19">
    <source>
        <dbReference type="PROSITE" id="PS50076"/>
    </source>
</evidence>
<dbReference type="InterPro" id="IPR036671">
    <property type="entry name" value="DPH_MB_sf"/>
</dbReference>
<feature type="region of interest" description="Disordered" evidence="17">
    <location>
        <begin position="329"/>
        <end position="351"/>
    </location>
</feature>
<keyword evidence="10" id="KW-0067">ATP-binding</keyword>
<organism evidence="21 22">
    <name type="scientific">Cryomyces minteri</name>
    <dbReference type="NCBI Taxonomy" id="331657"/>
    <lineage>
        <taxon>Eukaryota</taxon>
        <taxon>Fungi</taxon>
        <taxon>Dikarya</taxon>
        <taxon>Ascomycota</taxon>
        <taxon>Pezizomycotina</taxon>
        <taxon>Dothideomycetes</taxon>
        <taxon>Dothideomycetes incertae sedis</taxon>
        <taxon>Cryomyces</taxon>
    </lineage>
</organism>
<dbReference type="InterPro" id="IPR027417">
    <property type="entry name" value="P-loop_NTPase"/>
</dbReference>
<feature type="non-terminal residue" evidence="21">
    <location>
        <position position="1"/>
    </location>
</feature>
<keyword evidence="12" id="KW-0408">Iron</keyword>
<comment type="caution">
    <text evidence="21">The sequence shown here is derived from an EMBL/GenBank/DDBJ whole genome shotgun (WGS) entry which is preliminary data.</text>
</comment>
<dbReference type="STRING" id="331657.A0A4U0XH23"/>
<evidence type="ECO:0000259" key="20">
    <source>
        <dbReference type="PROSITE" id="PS51074"/>
    </source>
</evidence>
<evidence type="ECO:0000256" key="9">
    <source>
        <dbReference type="ARBA" id="ARBA00022741"/>
    </source>
</evidence>
<dbReference type="Gene3D" id="3.10.660.10">
    <property type="entry name" value="DPH Zinc finger"/>
    <property type="match status" value="1"/>
</dbReference>
<comment type="subcellular location">
    <subcellularLocation>
        <location evidence="2">Membrane</location>
        <topology evidence="2">Multi-pass membrane protein</topology>
    </subcellularLocation>
</comment>
<dbReference type="SUPFAM" id="SSF144217">
    <property type="entry name" value="CSL zinc finger"/>
    <property type="match status" value="1"/>
</dbReference>
<dbReference type="CDD" id="cd06257">
    <property type="entry name" value="DnaJ"/>
    <property type="match status" value="1"/>
</dbReference>
<dbReference type="Proteomes" id="UP000308768">
    <property type="component" value="Unassembled WGS sequence"/>
</dbReference>
<dbReference type="Pfam" id="PF05207">
    <property type="entry name" value="Zn_ribbon_CSL"/>
    <property type="match status" value="1"/>
</dbReference>
<evidence type="ECO:0000256" key="3">
    <source>
        <dbReference type="ARBA" id="ARBA00006169"/>
    </source>
</evidence>
<dbReference type="Pfam" id="PF00488">
    <property type="entry name" value="MutS_V"/>
    <property type="match status" value="1"/>
</dbReference>
<feature type="transmembrane region" description="Helical" evidence="18">
    <location>
        <begin position="582"/>
        <end position="606"/>
    </location>
</feature>
<keyword evidence="11 18" id="KW-1133">Transmembrane helix</keyword>
<dbReference type="AlphaFoldDB" id="A0A4U0XH23"/>
<evidence type="ECO:0000256" key="6">
    <source>
        <dbReference type="ARBA" id="ARBA00022592"/>
    </source>
</evidence>
<name>A0A4U0XH23_9PEZI</name>
<dbReference type="SUPFAM" id="SSF52540">
    <property type="entry name" value="P-loop containing nucleoside triphosphate hydrolases"/>
    <property type="match status" value="1"/>
</dbReference>
<dbReference type="GO" id="GO:0005634">
    <property type="term" value="C:nucleus"/>
    <property type="evidence" value="ECO:0007669"/>
    <property type="project" value="TreeGrafter"/>
</dbReference>
<reference evidence="21 22" key="1">
    <citation type="submission" date="2017-03" db="EMBL/GenBank/DDBJ databases">
        <title>Genomes of endolithic fungi from Antarctica.</title>
        <authorList>
            <person name="Coleine C."/>
            <person name="Masonjones S."/>
            <person name="Stajich J.E."/>
        </authorList>
    </citation>
    <scope>NUCLEOTIDE SEQUENCE [LARGE SCALE GENOMIC DNA]</scope>
    <source>
        <strain evidence="21 22">CCFEE 5187</strain>
    </source>
</reference>
<dbReference type="GO" id="GO:0046872">
    <property type="term" value="F:metal ion binding"/>
    <property type="evidence" value="ECO:0007669"/>
    <property type="project" value="UniProtKB-KW"/>
</dbReference>
<evidence type="ECO:0000256" key="14">
    <source>
        <dbReference type="ARBA" id="ARBA00023136"/>
    </source>
</evidence>
<evidence type="ECO:0000313" key="22">
    <source>
        <dbReference type="Proteomes" id="UP000308768"/>
    </source>
</evidence>
<feature type="transmembrane region" description="Helical" evidence="18">
    <location>
        <begin position="506"/>
        <end position="530"/>
    </location>
</feature>
<keyword evidence="9" id="KW-0547">Nucleotide-binding</keyword>
<dbReference type="InterPro" id="IPR001204">
    <property type="entry name" value="Phos_transporter"/>
</dbReference>
<protein>
    <recommendedName>
        <fullName evidence="4">Diphthamide biosynthesis protein 4</fullName>
    </recommendedName>
    <alternativeName>
        <fullName evidence="16">MutS protein homolog 3</fullName>
    </alternativeName>
</protein>
<keyword evidence="7 18" id="KW-0812">Transmembrane</keyword>
<dbReference type="OrthoDB" id="121051at2759"/>
<keyword evidence="6" id="KW-0592">Phosphate transport</keyword>
<keyword evidence="13" id="KW-0238">DNA-binding</keyword>
<comment type="similarity">
    <text evidence="3">Belongs to the DPH4 family.</text>
</comment>
<comment type="function">
    <text evidence="1">Required for the first step of diphthamide biosynthesis, the transfer of 3-amino-3-carboxypropyl from S-adenosyl-L-methionine to a histidine residue. Diphthamide is a post-translational modification of histidine which occurs in elongation factor 2.</text>
</comment>
<keyword evidence="15" id="KW-0227">DNA damage</keyword>
<dbReference type="SMART" id="SM00534">
    <property type="entry name" value="MUTSac"/>
    <property type="match status" value="1"/>
</dbReference>
<dbReference type="InterPro" id="IPR000432">
    <property type="entry name" value="DNA_mismatch_repair_MutS_C"/>
</dbReference>
<evidence type="ECO:0000256" key="8">
    <source>
        <dbReference type="ARBA" id="ARBA00022723"/>
    </source>
</evidence>
<dbReference type="PANTHER" id="PTHR11361:SF122">
    <property type="entry name" value="DNA MISMATCH REPAIR PROTEIN MSH3"/>
    <property type="match status" value="1"/>
</dbReference>
<evidence type="ECO:0000256" key="5">
    <source>
        <dbReference type="ARBA" id="ARBA00022448"/>
    </source>
</evidence>
<dbReference type="InterPro" id="IPR007872">
    <property type="entry name" value="DPH_MB_dom"/>
</dbReference>
<dbReference type="Pfam" id="PF00226">
    <property type="entry name" value="DnaJ"/>
    <property type="match status" value="1"/>
</dbReference>
<keyword evidence="5" id="KW-0813">Transport</keyword>
<evidence type="ECO:0000256" key="13">
    <source>
        <dbReference type="ARBA" id="ARBA00023125"/>
    </source>
</evidence>
<dbReference type="InterPro" id="IPR036869">
    <property type="entry name" value="J_dom_sf"/>
</dbReference>
<dbReference type="PROSITE" id="PS00486">
    <property type="entry name" value="DNA_MISMATCH_REPAIR_2"/>
    <property type="match status" value="1"/>
</dbReference>
<dbReference type="GO" id="GO:0030983">
    <property type="term" value="F:mismatched DNA binding"/>
    <property type="evidence" value="ECO:0007669"/>
    <property type="project" value="InterPro"/>
</dbReference>
<dbReference type="FunFam" id="3.40.50.300:FF:001909">
    <property type="entry name" value="DNA mismatch repair protein msh3"/>
    <property type="match status" value="1"/>
</dbReference>
<feature type="domain" description="J" evidence="19">
    <location>
        <begin position="295"/>
        <end position="377"/>
    </location>
</feature>
<dbReference type="InterPro" id="IPR045076">
    <property type="entry name" value="MutS"/>
</dbReference>
<dbReference type="PROSITE" id="PS51074">
    <property type="entry name" value="DPH_MB"/>
    <property type="match status" value="1"/>
</dbReference>
<feature type="domain" description="DPH-type MB" evidence="20">
    <location>
        <begin position="397"/>
        <end position="459"/>
    </location>
</feature>
<feature type="transmembrane region" description="Helical" evidence="18">
    <location>
        <begin position="542"/>
        <end position="562"/>
    </location>
</feature>
<keyword evidence="22" id="KW-1185">Reference proteome</keyword>
<accession>A0A4U0XH23</accession>
<evidence type="ECO:0000313" key="21">
    <source>
        <dbReference type="EMBL" id="TKA74788.1"/>
    </source>
</evidence>
<dbReference type="Gene3D" id="1.10.287.110">
    <property type="entry name" value="DnaJ domain"/>
    <property type="match status" value="1"/>
</dbReference>
<evidence type="ECO:0000256" key="7">
    <source>
        <dbReference type="ARBA" id="ARBA00022692"/>
    </source>
</evidence>
<evidence type="ECO:0000256" key="16">
    <source>
        <dbReference type="ARBA" id="ARBA00029792"/>
    </source>
</evidence>
<gene>
    <name evidence="21" type="ORF">B0A49_01868</name>
</gene>
<evidence type="ECO:0000256" key="15">
    <source>
        <dbReference type="ARBA" id="ARBA00023204"/>
    </source>
</evidence>
<dbReference type="Pfam" id="PF01384">
    <property type="entry name" value="PHO4"/>
    <property type="match status" value="1"/>
</dbReference>
<evidence type="ECO:0000256" key="1">
    <source>
        <dbReference type="ARBA" id="ARBA00003474"/>
    </source>
</evidence>
<sequence>SLATLDCLLSLAEVAGQPGYVKPTFMDDIGVEVEQGRHPMVEQLLLDTYVPNDIKLSSDETRALLITGPNMGGKSSYVRSVALIAIMAQIGSYVPAESARLGLLDAVFTRMGAFDNMMKGESTFMVELSETSDILKQATPRSLVILDELGRGTSTHDGVAIAQAVLDYVVRDLKSLTLFITHYQSLSTMAEKFAGELKNVHMRFTESGEESEDVTFLYQVGEGVAHRSYGLNVAKLANVPRTVLEVAAIKSKEMEEEVGRKRLESLARMLSGLSQKEATQGDVLEQLVAGIEQLNHYVVLGLPHPTRVASLTVQDIKLAYRRALLSHHPDKSVASQETPRPNAHNHVDGPKHTVDDITIAYRTLSDPSLRADYDRDLRLQSLSAVQPDTRERTFHSGLETVDLDELNFDEAKSVWTRGCRCGQEQGFVVIKEELEKEAEFGELVTGCRGCSLWLRVLFQAEAEDMKDTRANDVKADMRHAVSRVADTIRSKILSVKAFEQEPAIPMLGMVFAAWVIAPAIAGALGAIVFTDCKYAVLKRKNPVRAGLIIIPVFFAVTTGVLTKVIVWKGAPSLKLDNWGTGQILGCIRGVAGGSALLCTLFFVPFLHRKLVMDDRQLK</sequence>
<proteinExistence type="inferred from homology"/>
<keyword evidence="15" id="KW-0234">DNA repair</keyword>
<evidence type="ECO:0000256" key="4">
    <source>
        <dbReference type="ARBA" id="ARBA00021797"/>
    </source>
</evidence>
<dbReference type="GO" id="GO:0140664">
    <property type="term" value="F:ATP-dependent DNA damage sensor activity"/>
    <property type="evidence" value="ECO:0007669"/>
    <property type="project" value="InterPro"/>
</dbReference>
<dbReference type="Gene3D" id="3.40.50.300">
    <property type="entry name" value="P-loop containing nucleotide triphosphate hydrolases"/>
    <property type="match status" value="1"/>
</dbReference>
<evidence type="ECO:0000256" key="17">
    <source>
        <dbReference type="SAM" id="MobiDB-lite"/>
    </source>
</evidence>
<dbReference type="SMART" id="SM00271">
    <property type="entry name" value="DnaJ"/>
    <property type="match status" value="1"/>
</dbReference>
<dbReference type="GO" id="GO:0006298">
    <property type="term" value="P:mismatch repair"/>
    <property type="evidence" value="ECO:0007669"/>
    <property type="project" value="InterPro"/>
</dbReference>
<evidence type="ECO:0000256" key="18">
    <source>
        <dbReference type="SAM" id="Phobius"/>
    </source>
</evidence>
<evidence type="ECO:0000256" key="10">
    <source>
        <dbReference type="ARBA" id="ARBA00022840"/>
    </source>
</evidence>
<dbReference type="InterPro" id="IPR001623">
    <property type="entry name" value="DnaJ_domain"/>
</dbReference>
<dbReference type="GO" id="GO:0005524">
    <property type="term" value="F:ATP binding"/>
    <property type="evidence" value="ECO:0007669"/>
    <property type="project" value="UniProtKB-KW"/>
</dbReference>
<dbReference type="SUPFAM" id="SSF46565">
    <property type="entry name" value="Chaperone J-domain"/>
    <property type="match status" value="1"/>
</dbReference>
<keyword evidence="8" id="KW-0479">Metal-binding</keyword>
<dbReference type="PROSITE" id="PS50076">
    <property type="entry name" value="DNAJ_2"/>
    <property type="match status" value="1"/>
</dbReference>